<dbReference type="EMBL" id="JBHLYQ010000009">
    <property type="protein sequence ID" value="MFC0080929.1"/>
    <property type="molecule type" value="Genomic_DNA"/>
</dbReference>
<comment type="caution">
    <text evidence="2">The sequence shown here is derived from an EMBL/GenBank/DDBJ whole genome shotgun (WGS) entry which is preliminary data.</text>
</comment>
<dbReference type="RefSeq" id="WP_377787639.1">
    <property type="nucleotide sequence ID" value="NZ_JBHLYQ010000009.1"/>
</dbReference>
<feature type="compositionally biased region" description="Pro residues" evidence="1">
    <location>
        <begin position="75"/>
        <end position="85"/>
    </location>
</feature>
<organism evidence="2 3">
    <name type="scientific">Aciditerrimonas ferrireducens</name>
    <dbReference type="NCBI Taxonomy" id="667306"/>
    <lineage>
        <taxon>Bacteria</taxon>
        <taxon>Bacillati</taxon>
        <taxon>Actinomycetota</taxon>
        <taxon>Acidimicrobiia</taxon>
        <taxon>Acidimicrobiales</taxon>
        <taxon>Acidimicrobiaceae</taxon>
        <taxon>Aciditerrimonas</taxon>
    </lineage>
</organism>
<gene>
    <name evidence="2" type="ORF">ACFFRE_01995</name>
</gene>
<proteinExistence type="predicted"/>
<accession>A0ABV6BZS4</accession>
<sequence>MDVPLRSVVEGYLQHLTDADLALLAETRALAGTGSKDVSSLRRILRQEPRRLLEALGDPSLAQLVLGPQPAAPEDGPPASRPGDPPGQALPLGAEPFAACSPFAVFAVALEQVAQSLQRASFTWEWLGPRHRAPVFDVEPLRQLLADPAHRLFLAELLASYTHVASGAVWVATRRGLRRRRFSELDPVRMAELVALAPPAERPGVLRRLGDLALFSTGVFPDAVARRGFSPLDAERLARLTGARLGDTANAPTLAGLPGMGDASAVALLEEIGRRAYRAALASVPEPLTRSLRVLATVADRFDDARRVLATVTDRYLFPHRDRWFGLAG</sequence>
<evidence type="ECO:0000313" key="3">
    <source>
        <dbReference type="Proteomes" id="UP001589788"/>
    </source>
</evidence>
<protein>
    <submittedName>
        <fullName evidence="2">Uncharacterized protein</fullName>
    </submittedName>
</protein>
<evidence type="ECO:0000256" key="1">
    <source>
        <dbReference type="SAM" id="MobiDB-lite"/>
    </source>
</evidence>
<dbReference type="Proteomes" id="UP001589788">
    <property type="component" value="Unassembled WGS sequence"/>
</dbReference>
<feature type="region of interest" description="Disordered" evidence="1">
    <location>
        <begin position="65"/>
        <end position="91"/>
    </location>
</feature>
<keyword evidence="3" id="KW-1185">Reference proteome</keyword>
<reference evidence="2 3" key="1">
    <citation type="submission" date="2024-09" db="EMBL/GenBank/DDBJ databases">
        <authorList>
            <person name="Sun Q."/>
            <person name="Mori K."/>
        </authorList>
    </citation>
    <scope>NUCLEOTIDE SEQUENCE [LARGE SCALE GENOMIC DNA]</scope>
    <source>
        <strain evidence="2 3">JCM 15389</strain>
    </source>
</reference>
<evidence type="ECO:0000313" key="2">
    <source>
        <dbReference type="EMBL" id="MFC0080929.1"/>
    </source>
</evidence>
<name>A0ABV6BZS4_9ACTN</name>